<dbReference type="AlphaFoldDB" id="Q2N815"/>
<dbReference type="KEGG" id="eli:ELI_10420"/>
<name>Q2N815_ERYLH</name>
<reference evidence="2" key="1">
    <citation type="journal article" date="2009" name="J. Bacteriol.">
        <title>Complete genome sequence of Erythrobacter litoralis HTCC2594.</title>
        <authorList>
            <person name="Oh H.M."/>
            <person name="Giovannoni S.J."/>
            <person name="Ferriera S."/>
            <person name="Johnson J."/>
            <person name="Cho J.C."/>
        </authorList>
    </citation>
    <scope>NUCLEOTIDE SEQUENCE [LARGE SCALE GENOMIC DNA]</scope>
    <source>
        <strain evidence="2">HTCC2594</strain>
    </source>
</reference>
<evidence type="ECO:0000313" key="1">
    <source>
        <dbReference type="EMBL" id="ABC64176.1"/>
    </source>
</evidence>
<gene>
    <name evidence="1" type="ordered locus">ELI_10420</name>
</gene>
<organism evidence="1 2">
    <name type="scientific">Erythrobacter litoralis (strain HTCC2594)</name>
    <dbReference type="NCBI Taxonomy" id="314225"/>
    <lineage>
        <taxon>Bacteria</taxon>
        <taxon>Pseudomonadati</taxon>
        <taxon>Pseudomonadota</taxon>
        <taxon>Alphaproteobacteria</taxon>
        <taxon>Sphingomonadales</taxon>
        <taxon>Erythrobacteraceae</taxon>
        <taxon>Erythrobacter/Porphyrobacter group</taxon>
        <taxon>Erythrobacter</taxon>
    </lineage>
</organism>
<sequence length="30" mass="3400">MRLIFLGALFTTRCFLIYLTGCAFTDLADL</sequence>
<keyword evidence="2" id="KW-1185">Reference proteome</keyword>
<proteinExistence type="predicted"/>
<evidence type="ECO:0000313" key="2">
    <source>
        <dbReference type="Proteomes" id="UP000008808"/>
    </source>
</evidence>
<dbReference type="HOGENOM" id="CLU_3403500_0_0_5"/>
<protein>
    <submittedName>
        <fullName evidence="1">Uncharacterized protein</fullName>
    </submittedName>
</protein>
<accession>Q2N815</accession>
<dbReference type="Proteomes" id="UP000008808">
    <property type="component" value="Chromosome"/>
</dbReference>
<dbReference type="EMBL" id="CP000157">
    <property type="protein sequence ID" value="ABC64176.1"/>
    <property type="molecule type" value="Genomic_DNA"/>
</dbReference>